<dbReference type="Gramene" id="CDF35608">
    <property type="protein sequence ID" value="CDF35608"/>
    <property type="gene ID" value="CHC_T00004061001"/>
</dbReference>
<evidence type="ECO:0000313" key="5">
    <source>
        <dbReference type="Proteomes" id="UP000012073"/>
    </source>
</evidence>
<dbReference type="PROSITE" id="PS00134">
    <property type="entry name" value="TRYPSIN_HIS"/>
    <property type="match status" value="1"/>
</dbReference>
<dbReference type="RefSeq" id="XP_005715427.1">
    <property type="nucleotide sequence ID" value="XM_005715370.1"/>
</dbReference>
<dbReference type="PhylomeDB" id="R7QCW5"/>
<feature type="domain" description="Peptidase S1" evidence="3">
    <location>
        <begin position="59"/>
        <end position="314"/>
    </location>
</feature>
<dbReference type="PRINTS" id="PR00722">
    <property type="entry name" value="CHYMOTRYPSIN"/>
</dbReference>
<dbReference type="KEGG" id="ccp:CHC_T00004061001"/>
<name>R7QCW5_CHOCR</name>
<gene>
    <name evidence="4" type="ORF">CHC_T00004061001</name>
</gene>
<reference evidence="5" key="1">
    <citation type="journal article" date="2013" name="Proc. Natl. Acad. Sci. U.S.A.">
        <title>Genome structure and metabolic features in the red seaweed Chondrus crispus shed light on evolution of the Archaeplastida.</title>
        <authorList>
            <person name="Collen J."/>
            <person name="Porcel B."/>
            <person name="Carre W."/>
            <person name="Ball S.G."/>
            <person name="Chaparro C."/>
            <person name="Tonon T."/>
            <person name="Barbeyron T."/>
            <person name="Michel G."/>
            <person name="Noel B."/>
            <person name="Valentin K."/>
            <person name="Elias M."/>
            <person name="Artiguenave F."/>
            <person name="Arun A."/>
            <person name="Aury J.M."/>
            <person name="Barbosa-Neto J.F."/>
            <person name="Bothwell J.H."/>
            <person name="Bouget F.Y."/>
            <person name="Brillet L."/>
            <person name="Cabello-Hurtado F."/>
            <person name="Capella-Gutierrez S."/>
            <person name="Charrier B."/>
            <person name="Cladiere L."/>
            <person name="Cock J.M."/>
            <person name="Coelho S.M."/>
            <person name="Colleoni C."/>
            <person name="Czjzek M."/>
            <person name="Da Silva C."/>
            <person name="Delage L."/>
            <person name="Denoeud F."/>
            <person name="Deschamps P."/>
            <person name="Dittami S.M."/>
            <person name="Gabaldon T."/>
            <person name="Gachon C.M."/>
            <person name="Groisillier A."/>
            <person name="Herve C."/>
            <person name="Jabbari K."/>
            <person name="Katinka M."/>
            <person name="Kloareg B."/>
            <person name="Kowalczyk N."/>
            <person name="Labadie K."/>
            <person name="Leblanc C."/>
            <person name="Lopez P.J."/>
            <person name="McLachlan D.H."/>
            <person name="Meslet-Cladiere L."/>
            <person name="Moustafa A."/>
            <person name="Nehr Z."/>
            <person name="Nyvall Collen P."/>
            <person name="Panaud O."/>
            <person name="Partensky F."/>
            <person name="Poulain J."/>
            <person name="Rensing S.A."/>
            <person name="Rousvoal S."/>
            <person name="Samson G."/>
            <person name="Symeonidi A."/>
            <person name="Weissenbach J."/>
            <person name="Zambounis A."/>
            <person name="Wincker P."/>
            <person name="Boyen C."/>
        </authorList>
    </citation>
    <scope>NUCLEOTIDE SEQUENCE [LARGE SCALE GENOMIC DNA]</scope>
    <source>
        <strain evidence="5">cv. Stackhouse</strain>
    </source>
</reference>
<dbReference type="PROSITE" id="PS50240">
    <property type="entry name" value="TRYPSIN_DOM"/>
    <property type="match status" value="1"/>
</dbReference>
<dbReference type="GO" id="GO:0004252">
    <property type="term" value="F:serine-type endopeptidase activity"/>
    <property type="evidence" value="ECO:0007669"/>
    <property type="project" value="InterPro"/>
</dbReference>
<evidence type="ECO:0000256" key="2">
    <source>
        <dbReference type="ARBA" id="ARBA00023157"/>
    </source>
</evidence>
<dbReference type="Gene3D" id="2.40.10.10">
    <property type="entry name" value="Trypsin-like serine proteases"/>
    <property type="match status" value="1"/>
</dbReference>
<accession>R7QCW5</accession>
<dbReference type="InterPro" id="IPR043504">
    <property type="entry name" value="Peptidase_S1_PA_chymotrypsin"/>
</dbReference>
<dbReference type="InterPro" id="IPR001254">
    <property type="entry name" value="Trypsin_dom"/>
</dbReference>
<dbReference type="InterPro" id="IPR009003">
    <property type="entry name" value="Peptidase_S1_PA"/>
</dbReference>
<dbReference type="PANTHER" id="PTHR24276">
    <property type="entry name" value="POLYSERASE-RELATED"/>
    <property type="match status" value="1"/>
</dbReference>
<comment type="similarity">
    <text evidence="1">Belongs to the peptidase S1 family.</text>
</comment>
<dbReference type="GeneID" id="17323144"/>
<dbReference type="SUPFAM" id="SSF50494">
    <property type="entry name" value="Trypsin-like serine proteases"/>
    <property type="match status" value="1"/>
</dbReference>
<organism evidence="4 5">
    <name type="scientific">Chondrus crispus</name>
    <name type="common">Carrageen Irish moss</name>
    <name type="synonym">Polymorpha crispa</name>
    <dbReference type="NCBI Taxonomy" id="2769"/>
    <lineage>
        <taxon>Eukaryota</taxon>
        <taxon>Rhodophyta</taxon>
        <taxon>Florideophyceae</taxon>
        <taxon>Rhodymeniophycidae</taxon>
        <taxon>Gigartinales</taxon>
        <taxon>Gigartinaceae</taxon>
        <taxon>Chondrus</taxon>
    </lineage>
</organism>
<dbReference type="InterPro" id="IPR001314">
    <property type="entry name" value="Peptidase_S1A"/>
</dbReference>
<proteinExistence type="inferred from homology"/>
<keyword evidence="2" id="KW-1015">Disulfide bond</keyword>
<evidence type="ECO:0000259" key="3">
    <source>
        <dbReference type="PROSITE" id="PS50240"/>
    </source>
</evidence>
<dbReference type="EMBL" id="HG001737">
    <property type="protein sequence ID" value="CDF35608.1"/>
    <property type="molecule type" value="Genomic_DNA"/>
</dbReference>
<dbReference type="OrthoDB" id="6380398at2759"/>
<dbReference type="AlphaFoldDB" id="R7QCW5"/>
<protein>
    <recommendedName>
        <fullName evidence="3">Peptidase S1 domain-containing protein</fullName>
    </recommendedName>
</protein>
<dbReference type="CDD" id="cd00190">
    <property type="entry name" value="Tryp_SPc"/>
    <property type="match status" value="1"/>
</dbReference>
<dbReference type="Pfam" id="PF00089">
    <property type="entry name" value="Trypsin"/>
    <property type="match status" value="1"/>
</dbReference>
<sequence>MFVIKKCKAPVMCSNRPMISNRLLVTLILGTCVLMSWGAPIADGSRKEPNKPITTVSRVVNGIPVADDSEYPFVVDLSARPVAISSSRFCTATLIRPNILLTAAHCVLNDGYPKHVYATVGRIELNDHHKANEKKKTFQTIASIVHPRYSGVGSPNDIAVMLLNESSKAAPVSLSKVTPKIDSKAWVVGYGIKDIGTVEEAGQHVELMSRRLQKTAVRIKKKSFCDVPGTEMKTPDGMLCTAGVKKESSACKGDSGGGLFIHPAEKHTTDTKNKPKETIQVGVVSYGDAKCMSEDSGVFTDVASGRDWINMAASKLDKAFSILRLNMDGEASVSTLHSGGQASEDKMPFATRMTTTEYGGMYQDTTFYSIHTDFKKEKHVSASLCDKSREPNANLLMISSVESKVAEDTNSTLCPSGKLSTLSFRSSKGTYVIGVRSSSKVPLKLEVASSAHA</sequence>
<evidence type="ECO:0000313" key="4">
    <source>
        <dbReference type="EMBL" id="CDF35608.1"/>
    </source>
</evidence>
<evidence type="ECO:0000256" key="1">
    <source>
        <dbReference type="ARBA" id="ARBA00007664"/>
    </source>
</evidence>
<dbReference type="SMART" id="SM00020">
    <property type="entry name" value="Tryp_SPc"/>
    <property type="match status" value="1"/>
</dbReference>
<keyword evidence="5" id="KW-1185">Reference proteome</keyword>
<dbReference type="GO" id="GO:0006508">
    <property type="term" value="P:proteolysis"/>
    <property type="evidence" value="ECO:0007669"/>
    <property type="project" value="InterPro"/>
</dbReference>
<dbReference type="PANTHER" id="PTHR24276:SF98">
    <property type="entry name" value="FI18310P1-RELATED"/>
    <property type="match status" value="1"/>
</dbReference>
<dbReference type="Proteomes" id="UP000012073">
    <property type="component" value="Unassembled WGS sequence"/>
</dbReference>
<dbReference type="InterPro" id="IPR050430">
    <property type="entry name" value="Peptidase_S1"/>
</dbReference>
<dbReference type="STRING" id="2769.R7QCW5"/>
<dbReference type="InterPro" id="IPR018114">
    <property type="entry name" value="TRYPSIN_HIS"/>
</dbReference>